<dbReference type="PROSITE" id="PS01071">
    <property type="entry name" value="GRPE"/>
    <property type="match status" value="1"/>
</dbReference>
<dbReference type="NCBIfam" id="NF010738">
    <property type="entry name" value="PRK14140.1"/>
    <property type="match status" value="1"/>
</dbReference>
<dbReference type="AlphaFoldDB" id="A0A9E7ITN7"/>
<dbReference type="GO" id="GO:0006457">
    <property type="term" value="P:protein folding"/>
    <property type="evidence" value="ECO:0007669"/>
    <property type="project" value="InterPro"/>
</dbReference>
<reference evidence="8" key="1">
    <citation type="submission" date="2022-04" db="EMBL/GenBank/DDBJ databases">
        <title>Complete genome sequences of Ezakiella coagulans and Fenollaria massiliensis.</title>
        <authorList>
            <person name="France M.T."/>
            <person name="Clifford J."/>
            <person name="Narina S."/>
            <person name="Rutt L."/>
            <person name="Ravel J."/>
        </authorList>
    </citation>
    <scope>NUCLEOTIDE SEQUENCE</scope>
    <source>
        <strain evidence="8">C0061C2</strain>
    </source>
</reference>
<keyword evidence="3" id="KW-0963">Cytoplasm</keyword>
<dbReference type="PANTHER" id="PTHR21237">
    <property type="entry name" value="GRPE PROTEIN"/>
    <property type="match status" value="1"/>
</dbReference>
<dbReference type="GO" id="GO:0042803">
    <property type="term" value="F:protein homodimerization activity"/>
    <property type="evidence" value="ECO:0007669"/>
    <property type="project" value="InterPro"/>
</dbReference>
<dbReference type="Gene3D" id="2.30.22.10">
    <property type="entry name" value="Head domain of nucleotide exchange factor GrpE"/>
    <property type="match status" value="1"/>
</dbReference>
<keyword evidence="3 4" id="KW-0346">Stress response</keyword>
<evidence type="ECO:0000256" key="6">
    <source>
        <dbReference type="SAM" id="Coils"/>
    </source>
</evidence>
<dbReference type="EMBL" id="CP096649">
    <property type="protein sequence ID" value="UQK58628.1"/>
    <property type="molecule type" value="Genomic_DNA"/>
</dbReference>
<dbReference type="InterPro" id="IPR009012">
    <property type="entry name" value="GrpE_head"/>
</dbReference>
<feature type="coiled-coil region" evidence="6">
    <location>
        <begin position="38"/>
        <end position="65"/>
    </location>
</feature>
<dbReference type="SUPFAM" id="SSF51064">
    <property type="entry name" value="Head domain of nucleotide exchange factor GrpE"/>
    <property type="match status" value="1"/>
</dbReference>
<evidence type="ECO:0000256" key="7">
    <source>
        <dbReference type="SAM" id="MobiDB-lite"/>
    </source>
</evidence>
<evidence type="ECO:0000256" key="5">
    <source>
        <dbReference type="RuleBase" id="RU004478"/>
    </source>
</evidence>
<evidence type="ECO:0000256" key="2">
    <source>
        <dbReference type="ARBA" id="ARBA00023186"/>
    </source>
</evidence>
<dbReference type="GO" id="GO:0000774">
    <property type="term" value="F:adenyl-nucleotide exchange factor activity"/>
    <property type="evidence" value="ECO:0007669"/>
    <property type="project" value="InterPro"/>
</dbReference>
<dbReference type="KEGG" id="fms:M1R53_05140"/>
<evidence type="ECO:0000313" key="9">
    <source>
        <dbReference type="Proteomes" id="UP000831151"/>
    </source>
</evidence>
<dbReference type="GO" id="GO:0005737">
    <property type="term" value="C:cytoplasm"/>
    <property type="evidence" value="ECO:0007669"/>
    <property type="project" value="UniProtKB-SubCell"/>
</dbReference>
<sequence>MKKDKTIDMDEEKLINEEAEESQEKAVSEEQDGVSSEINDLQTKLVRLQADFQNYKKRVEKEKDDLVSIGVVSIANEILPVIDNFERALEHEGDSASFKEGMELIYEGLKNALKAKGIVELKALGEDFNPDFHQAVSMGHNDEYKENQVIEVLLKGYEYNGKVIRHAMVIVNK</sequence>
<comment type="subunit">
    <text evidence="3">Homodimer.</text>
</comment>
<dbReference type="RefSeq" id="WP_249242222.1">
    <property type="nucleotide sequence ID" value="NZ_CP096649.1"/>
</dbReference>
<keyword evidence="9" id="KW-1185">Reference proteome</keyword>
<dbReference type="InterPro" id="IPR013805">
    <property type="entry name" value="GrpE_CC"/>
</dbReference>
<comment type="function">
    <text evidence="3 4">Participates actively in the response to hyperosmotic and heat shock by preventing the aggregation of stress-denatured proteins, in association with DnaK and GrpE. It is the nucleotide exchange factor for DnaK and may function as a thermosensor. Unfolded proteins bind initially to DnaJ; upon interaction with the DnaJ-bound protein, DnaK hydrolyzes its bound ATP, resulting in the formation of a stable complex. GrpE releases ADP from DnaK; ATP binding to DnaK triggers the release of the substrate protein, thus completing the reaction cycle. Several rounds of ATP-dependent interactions between DnaJ, DnaK and GrpE are required for fully efficient folding.</text>
</comment>
<protein>
    <recommendedName>
        <fullName evidence="3 4">Protein GrpE</fullName>
    </recommendedName>
    <alternativeName>
        <fullName evidence="3">HSP-70 cofactor</fullName>
    </alternativeName>
</protein>
<comment type="subcellular location">
    <subcellularLocation>
        <location evidence="3">Cytoplasm</location>
    </subcellularLocation>
</comment>
<evidence type="ECO:0000256" key="3">
    <source>
        <dbReference type="HAMAP-Rule" id="MF_01151"/>
    </source>
</evidence>
<feature type="region of interest" description="Disordered" evidence="7">
    <location>
        <begin position="1"/>
        <end position="36"/>
    </location>
</feature>
<dbReference type="HAMAP" id="MF_01151">
    <property type="entry name" value="GrpE"/>
    <property type="match status" value="1"/>
</dbReference>
<comment type="similarity">
    <text evidence="1 3 5">Belongs to the GrpE family.</text>
</comment>
<keyword evidence="6" id="KW-0175">Coiled coil</keyword>
<dbReference type="GO" id="GO:0051082">
    <property type="term" value="F:unfolded protein binding"/>
    <property type="evidence" value="ECO:0007669"/>
    <property type="project" value="TreeGrafter"/>
</dbReference>
<dbReference type="SUPFAM" id="SSF58014">
    <property type="entry name" value="Coiled-coil domain of nucleotide exchange factor GrpE"/>
    <property type="match status" value="1"/>
</dbReference>
<dbReference type="PRINTS" id="PR00773">
    <property type="entry name" value="GRPEPROTEIN"/>
</dbReference>
<dbReference type="InterPro" id="IPR000740">
    <property type="entry name" value="GrpE"/>
</dbReference>
<evidence type="ECO:0000256" key="1">
    <source>
        <dbReference type="ARBA" id="ARBA00009054"/>
    </source>
</evidence>
<name>A0A9E7ITN7_9FIRM</name>
<proteinExistence type="inferred from homology"/>
<accession>A0A9E7ITN7</accession>
<evidence type="ECO:0000256" key="4">
    <source>
        <dbReference type="RuleBase" id="RU000639"/>
    </source>
</evidence>
<evidence type="ECO:0000313" key="8">
    <source>
        <dbReference type="EMBL" id="UQK58628.1"/>
    </source>
</evidence>
<dbReference type="GO" id="GO:0051087">
    <property type="term" value="F:protein-folding chaperone binding"/>
    <property type="evidence" value="ECO:0007669"/>
    <property type="project" value="InterPro"/>
</dbReference>
<keyword evidence="2 3" id="KW-0143">Chaperone</keyword>
<organism evidence="8 9">
    <name type="scientific">Fenollaria massiliensis</name>
    <dbReference type="NCBI Taxonomy" id="938288"/>
    <lineage>
        <taxon>Bacteria</taxon>
        <taxon>Bacillati</taxon>
        <taxon>Bacillota</taxon>
        <taxon>Clostridia</taxon>
        <taxon>Eubacteriales</taxon>
        <taxon>Fenollaria</taxon>
    </lineage>
</organism>
<dbReference type="CDD" id="cd00446">
    <property type="entry name" value="GrpE"/>
    <property type="match status" value="1"/>
</dbReference>
<dbReference type="Proteomes" id="UP000831151">
    <property type="component" value="Chromosome"/>
</dbReference>
<feature type="compositionally biased region" description="Basic and acidic residues" evidence="7">
    <location>
        <begin position="1"/>
        <end position="28"/>
    </location>
</feature>
<dbReference type="PANTHER" id="PTHR21237:SF23">
    <property type="entry name" value="GRPE PROTEIN HOMOLOG, MITOCHONDRIAL"/>
    <property type="match status" value="1"/>
</dbReference>
<dbReference type="Pfam" id="PF01025">
    <property type="entry name" value="GrpE"/>
    <property type="match status" value="1"/>
</dbReference>
<dbReference type="Gene3D" id="3.90.20.20">
    <property type="match status" value="1"/>
</dbReference>
<gene>
    <name evidence="3 8" type="primary">grpE</name>
    <name evidence="8" type="ORF">M1R53_05140</name>
</gene>